<evidence type="ECO:0000256" key="7">
    <source>
        <dbReference type="SAM" id="Phobius"/>
    </source>
</evidence>
<dbReference type="AlphaFoldDB" id="A0A501PRF6"/>
<dbReference type="Pfam" id="PF07681">
    <property type="entry name" value="DoxX"/>
    <property type="match status" value="1"/>
</dbReference>
<feature type="transmembrane region" description="Helical" evidence="7">
    <location>
        <begin position="91"/>
        <end position="112"/>
    </location>
</feature>
<evidence type="ECO:0000256" key="2">
    <source>
        <dbReference type="ARBA" id="ARBA00006679"/>
    </source>
</evidence>
<evidence type="ECO:0000256" key="3">
    <source>
        <dbReference type="ARBA" id="ARBA00022475"/>
    </source>
</evidence>
<comment type="caution">
    <text evidence="8">The sequence shown here is derived from an EMBL/GenBank/DDBJ whole genome shotgun (WGS) entry which is preliminary data.</text>
</comment>
<dbReference type="InterPro" id="IPR051907">
    <property type="entry name" value="DoxX-like_oxidoreductase"/>
</dbReference>
<keyword evidence="3" id="KW-1003">Cell membrane</keyword>
<dbReference type="GO" id="GO:0005886">
    <property type="term" value="C:plasma membrane"/>
    <property type="evidence" value="ECO:0007669"/>
    <property type="project" value="UniProtKB-SubCell"/>
</dbReference>
<keyword evidence="4 7" id="KW-0812">Transmembrane</keyword>
<comment type="similarity">
    <text evidence="2">Belongs to the DoxX family.</text>
</comment>
<keyword evidence="6 7" id="KW-0472">Membrane</keyword>
<dbReference type="EMBL" id="VFIY01000004">
    <property type="protein sequence ID" value="TPD62662.1"/>
    <property type="molecule type" value="Genomic_DNA"/>
</dbReference>
<keyword evidence="5 7" id="KW-1133">Transmembrane helix</keyword>
<gene>
    <name evidence="8" type="ORF">FIV46_00860</name>
</gene>
<evidence type="ECO:0000313" key="8">
    <source>
        <dbReference type="EMBL" id="TPD62662.1"/>
    </source>
</evidence>
<keyword evidence="9" id="KW-1185">Reference proteome</keyword>
<dbReference type="PANTHER" id="PTHR33452:SF1">
    <property type="entry name" value="INNER MEMBRANE PROTEIN YPHA-RELATED"/>
    <property type="match status" value="1"/>
</dbReference>
<dbReference type="PANTHER" id="PTHR33452">
    <property type="entry name" value="OXIDOREDUCTASE CATD-RELATED"/>
    <property type="match status" value="1"/>
</dbReference>
<evidence type="ECO:0000313" key="9">
    <source>
        <dbReference type="Proteomes" id="UP000319148"/>
    </source>
</evidence>
<name>A0A501PRF6_9PROT</name>
<comment type="subcellular location">
    <subcellularLocation>
        <location evidence="1">Cell membrane</location>
        <topology evidence="1">Multi-pass membrane protein</topology>
    </subcellularLocation>
</comment>
<dbReference type="OrthoDB" id="121744at2"/>
<accession>A0A501PRF6</accession>
<evidence type="ECO:0000256" key="5">
    <source>
        <dbReference type="ARBA" id="ARBA00022989"/>
    </source>
</evidence>
<proteinExistence type="inferred from homology"/>
<feature type="transmembrane region" description="Helical" evidence="7">
    <location>
        <begin position="119"/>
        <end position="137"/>
    </location>
</feature>
<reference evidence="9" key="1">
    <citation type="submission" date="2019-06" db="EMBL/GenBank/DDBJ databases">
        <title>The complete genome of Emcibacter congregatus ZYLT.</title>
        <authorList>
            <person name="Zhao Z."/>
        </authorList>
    </citation>
    <scope>NUCLEOTIDE SEQUENCE [LARGE SCALE GENOMIC DNA]</scope>
    <source>
        <strain evidence="9">MCCC 1A06723</strain>
    </source>
</reference>
<protein>
    <submittedName>
        <fullName evidence="8">DoxX family membrane protein</fullName>
    </submittedName>
</protein>
<dbReference type="InterPro" id="IPR032808">
    <property type="entry name" value="DoxX"/>
</dbReference>
<feature type="transmembrane region" description="Helical" evidence="7">
    <location>
        <begin position="22"/>
        <end position="40"/>
    </location>
</feature>
<feature type="transmembrane region" description="Helical" evidence="7">
    <location>
        <begin position="143"/>
        <end position="165"/>
    </location>
</feature>
<organism evidence="8 9">
    <name type="scientific">Emcibacter nanhaiensis</name>
    <dbReference type="NCBI Taxonomy" id="1505037"/>
    <lineage>
        <taxon>Bacteria</taxon>
        <taxon>Pseudomonadati</taxon>
        <taxon>Pseudomonadota</taxon>
        <taxon>Alphaproteobacteria</taxon>
        <taxon>Emcibacterales</taxon>
        <taxon>Emcibacteraceae</taxon>
        <taxon>Emcibacter</taxon>
    </lineage>
</organism>
<dbReference type="Proteomes" id="UP000319148">
    <property type="component" value="Unassembled WGS sequence"/>
</dbReference>
<sequence>MTLGQRVPVQKWHRITEMFEKIPAPLLLLLARLGMAGIFWRSGMTKITIDADVSNFSLQQMWAVASLNWSVSDFTYILFENDYALPFLAPRIAAHLALLAELTLPVLLALGLFTRLSALAMLGMTLVIQLFVFPYLWPDHSLWAAALLLLVAKGAGCWSLDFLVVKGLKC</sequence>
<evidence type="ECO:0000256" key="1">
    <source>
        <dbReference type="ARBA" id="ARBA00004651"/>
    </source>
</evidence>
<evidence type="ECO:0000256" key="4">
    <source>
        <dbReference type="ARBA" id="ARBA00022692"/>
    </source>
</evidence>
<evidence type="ECO:0000256" key="6">
    <source>
        <dbReference type="ARBA" id="ARBA00023136"/>
    </source>
</evidence>
<dbReference type="RefSeq" id="WP_139937912.1">
    <property type="nucleotide sequence ID" value="NZ_JBHSYP010000022.1"/>
</dbReference>